<evidence type="ECO:0000256" key="1">
    <source>
        <dbReference type="SAM" id="MobiDB-lite"/>
    </source>
</evidence>
<evidence type="ECO:0000313" key="4">
    <source>
        <dbReference type="Proteomes" id="UP000326340"/>
    </source>
</evidence>
<reference evidence="3 4" key="1">
    <citation type="journal article" date="2019" name="Sci. Rep.">
        <title>Colletotrichum shisoi sp. nov., an anthracnose pathogen of Perilla frutescens in Japan: molecular phylogenetic, morphological and genomic evidence.</title>
        <authorList>
            <person name="Gan P."/>
            <person name="Tsushima A."/>
            <person name="Hiroyama R."/>
            <person name="Narusaka M."/>
            <person name="Takano Y."/>
            <person name="Narusaka Y."/>
            <person name="Kawaradani M."/>
            <person name="Damm U."/>
            <person name="Shirasu K."/>
        </authorList>
    </citation>
    <scope>NUCLEOTIDE SEQUENCE [LARGE SCALE GENOMIC DNA]</scope>
    <source>
        <strain evidence="3 4">PG-2018a</strain>
    </source>
</reference>
<dbReference type="SUPFAM" id="SSF50965">
    <property type="entry name" value="Galactose oxidase, central domain"/>
    <property type="match status" value="1"/>
</dbReference>
<dbReference type="InterPro" id="IPR011043">
    <property type="entry name" value="Gal_Oxase/kelch_b-propeller"/>
</dbReference>
<feature type="compositionally biased region" description="Basic and acidic residues" evidence="1">
    <location>
        <begin position="895"/>
        <end position="907"/>
    </location>
</feature>
<feature type="transmembrane region" description="Helical" evidence="2">
    <location>
        <begin position="499"/>
        <end position="522"/>
    </location>
</feature>
<dbReference type="EMBL" id="PUHP01002758">
    <property type="protein sequence ID" value="TQN64161.1"/>
    <property type="molecule type" value="Genomic_DNA"/>
</dbReference>
<name>A0A5Q4BBT1_9PEZI</name>
<protein>
    <recommendedName>
        <fullName evidence="5">Galactose oxidase</fullName>
    </recommendedName>
</protein>
<feature type="compositionally biased region" description="Basic and acidic residues" evidence="1">
    <location>
        <begin position="1073"/>
        <end position="1088"/>
    </location>
</feature>
<evidence type="ECO:0000256" key="2">
    <source>
        <dbReference type="SAM" id="Phobius"/>
    </source>
</evidence>
<keyword evidence="4" id="KW-1185">Reference proteome</keyword>
<evidence type="ECO:0008006" key="5">
    <source>
        <dbReference type="Google" id="ProtNLM"/>
    </source>
</evidence>
<feature type="region of interest" description="Disordered" evidence="1">
    <location>
        <begin position="721"/>
        <end position="788"/>
    </location>
</feature>
<dbReference type="Proteomes" id="UP000326340">
    <property type="component" value="Unassembled WGS sequence"/>
</dbReference>
<dbReference type="InterPro" id="IPR015915">
    <property type="entry name" value="Kelch-typ_b-propeller"/>
</dbReference>
<evidence type="ECO:0000313" key="3">
    <source>
        <dbReference type="EMBL" id="TQN64161.1"/>
    </source>
</evidence>
<feature type="region of interest" description="Disordered" evidence="1">
    <location>
        <begin position="1037"/>
        <end position="1099"/>
    </location>
</feature>
<accession>A0A5Q4BBT1</accession>
<feature type="compositionally biased region" description="Basic and acidic residues" evidence="1">
    <location>
        <begin position="735"/>
        <end position="752"/>
    </location>
</feature>
<feature type="compositionally biased region" description="Acidic residues" evidence="1">
    <location>
        <begin position="844"/>
        <end position="855"/>
    </location>
</feature>
<organism evidence="3 4">
    <name type="scientific">Colletotrichum shisoi</name>
    <dbReference type="NCBI Taxonomy" id="2078593"/>
    <lineage>
        <taxon>Eukaryota</taxon>
        <taxon>Fungi</taxon>
        <taxon>Dikarya</taxon>
        <taxon>Ascomycota</taxon>
        <taxon>Pezizomycotina</taxon>
        <taxon>Sordariomycetes</taxon>
        <taxon>Hypocreomycetidae</taxon>
        <taxon>Glomerellales</taxon>
        <taxon>Glomerellaceae</taxon>
        <taxon>Colletotrichum</taxon>
        <taxon>Colletotrichum destructivum species complex</taxon>
    </lineage>
</organism>
<gene>
    <name evidence="3" type="ORF">CSHISOI_11262</name>
</gene>
<keyword evidence="2" id="KW-1133">Transmembrane helix</keyword>
<proteinExistence type="predicted"/>
<dbReference type="Gene3D" id="2.120.10.80">
    <property type="entry name" value="Kelch-type beta propeller"/>
    <property type="match status" value="1"/>
</dbReference>
<dbReference type="OrthoDB" id="205993at2759"/>
<feature type="compositionally biased region" description="Polar residues" evidence="1">
    <location>
        <begin position="753"/>
        <end position="788"/>
    </location>
</feature>
<feature type="region of interest" description="Disordered" evidence="1">
    <location>
        <begin position="888"/>
        <end position="907"/>
    </location>
</feature>
<comment type="caution">
    <text evidence="3">The sequence shown here is derived from an EMBL/GenBank/DDBJ whole genome shotgun (WGS) entry which is preliminary data.</text>
</comment>
<feature type="region of interest" description="Disordered" evidence="1">
    <location>
        <begin position="588"/>
        <end position="709"/>
    </location>
</feature>
<keyword evidence="2" id="KW-0812">Transmembrane</keyword>
<dbReference type="AlphaFoldDB" id="A0A5Q4BBT1"/>
<feature type="region of interest" description="Disordered" evidence="1">
    <location>
        <begin position="826"/>
        <end position="873"/>
    </location>
</feature>
<sequence>MAATASRWASRTEAPAATRKATIKIKIKHKTKTKTKTKTTSLAAVAASSALLFASPVSSARQTLPYVPTTVLLSPPSLPGSPANSSSANGGIAYIFHPRGAGLELLSVNISATASAAASLQTLSTSLPFLDGATDTTAFLPTMADDGSIVVQAGDCMSAEGYDVWTYTPPVTNGTATTSDPWHKTAATLPSTGDSDAGPYALGAGISFSATLAPTMSDPVLYSYGGMCLAPTTDDSAWQANGTYTKSMLRVAPSGAGGQNQAYTATFVSGKGPAFPEAGFSFTSLSPSISNRSGVVTQQNRYVLLGGHTQQAFINMSSAAIWNLPEESWSFATVGGPRNVGSSELAVKDLERRDGADDVESRSGHTAVLNEDGTALIILGGWVGSVSQPASPQLALLEMGDTYGDWTWSIPSQQPDDGIYGHGAAILPGNVMMVYGGYEITATSGSKARKRQSGGTGLRFLNMTSMSWSSSYSNPDYVTPSHGAGAGAGAGHNDNIKKIGLGVGVGVGLAAILGAFVVYFCYKRHLRKKKEARDETVRSLAQDASRFLHPDDDMMERDDGSAFPWTGHAWYTGGPDPYETIDRSLGYESLRSGRNPGGGQGGTYQPPGLFIPRKPIPRAARGAYQPPANLSTPGHIHPIYEADEDDPEHGSNARASRHRNQEPSTPTTPGYADPFMTPTGSVPVLNPGNRNSTTPSPEAFLRRDPEVQDWQSDVDAAEALLARMPSRRNSRVSPTRRESMRSARSMADDERTASNVSESARSAISVPTRQASTRHTASPGPNNLNLTIVTTGADNRLGTSSSSSSSGHTYSTAKSTFNALQAEGPSLLLQGRPRPGKDHRAEGDDGGYNDDDEDGYNYAANVPGSPSKHKPRRSLGWLGSLRRVFSSGVNNESSDSGHSHESPRRLSLDQVSSDYEPRLMGLSGIGGAELLRRKQGRHDWDVDQRSLDEWDIEKAIEQRLVQVMFTVPKERLRVVNAEIEREEEVVLVDPDKDEMDGLDGLDGLEEDLEKRALVVEEYSRDKGKGRALVVDDDDDAAAAAAAAGGQRRPDSPGDGSPVRGRRLVHLPPPSDGETGHLHPLPSREDSTEPRPSLTLRTAEVISVARPKTRVLKMVESFESRSREGSPSLG</sequence>
<keyword evidence="2" id="KW-0472">Membrane</keyword>